<protein>
    <submittedName>
        <fullName evidence="2">DUF4083 domain-containing protein</fullName>
    </submittedName>
</protein>
<dbReference type="InterPro" id="IPR025143">
    <property type="entry name" value="DUF4083"/>
</dbReference>
<name>A0ABY4GSW7_9BACI</name>
<sequence>MNWQALGSMGWLLLIFMIVICLIAFIFHSVGTFFKDNGGDNTYTPTRKERNIEQKLDRIIELLEKEKN</sequence>
<feature type="transmembrane region" description="Helical" evidence="1">
    <location>
        <begin position="6"/>
        <end position="27"/>
    </location>
</feature>
<keyword evidence="1" id="KW-0472">Membrane</keyword>
<dbReference type="Pfam" id="PF13314">
    <property type="entry name" value="DUF4083"/>
    <property type="match status" value="1"/>
</dbReference>
<dbReference type="EMBL" id="CP095071">
    <property type="protein sequence ID" value="UOQ87240.1"/>
    <property type="molecule type" value="Genomic_DNA"/>
</dbReference>
<evidence type="ECO:0000256" key="1">
    <source>
        <dbReference type="SAM" id="Phobius"/>
    </source>
</evidence>
<organism evidence="2 3">
    <name type="scientific">Gracilibacillus salinarum</name>
    <dbReference type="NCBI Taxonomy" id="2932255"/>
    <lineage>
        <taxon>Bacteria</taxon>
        <taxon>Bacillati</taxon>
        <taxon>Bacillota</taxon>
        <taxon>Bacilli</taxon>
        <taxon>Bacillales</taxon>
        <taxon>Bacillaceae</taxon>
        <taxon>Gracilibacillus</taxon>
    </lineage>
</organism>
<gene>
    <name evidence="2" type="ORF">MUN87_10290</name>
</gene>
<dbReference type="RefSeq" id="WP_244747678.1">
    <property type="nucleotide sequence ID" value="NZ_CP095071.1"/>
</dbReference>
<proteinExistence type="predicted"/>
<reference evidence="2 3" key="1">
    <citation type="submission" date="2022-04" db="EMBL/GenBank/DDBJ databases">
        <title>Gracilibacillus sp. isolated from saltern.</title>
        <authorList>
            <person name="Won M."/>
            <person name="Lee C.-M."/>
            <person name="Woen H.-Y."/>
            <person name="Kwon S.-W."/>
        </authorList>
    </citation>
    <scope>NUCLEOTIDE SEQUENCE [LARGE SCALE GENOMIC DNA]</scope>
    <source>
        <strain evidence="2 3">SSPM10-3</strain>
    </source>
</reference>
<keyword evidence="3" id="KW-1185">Reference proteome</keyword>
<keyword evidence="1" id="KW-0812">Transmembrane</keyword>
<evidence type="ECO:0000313" key="3">
    <source>
        <dbReference type="Proteomes" id="UP000831537"/>
    </source>
</evidence>
<accession>A0ABY4GSW7</accession>
<evidence type="ECO:0000313" key="2">
    <source>
        <dbReference type="EMBL" id="UOQ87240.1"/>
    </source>
</evidence>
<keyword evidence="1" id="KW-1133">Transmembrane helix</keyword>
<dbReference type="Proteomes" id="UP000831537">
    <property type="component" value="Chromosome"/>
</dbReference>